<evidence type="ECO:0000256" key="1">
    <source>
        <dbReference type="SAM" id="MobiDB-lite"/>
    </source>
</evidence>
<feature type="region of interest" description="Disordered" evidence="1">
    <location>
        <begin position="300"/>
        <end position="334"/>
    </location>
</feature>
<reference evidence="3" key="1">
    <citation type="submission" date="2022-10" db="EMBL/GenBank/DDBJ databases">
        <title>Tapping the CABI collections for fungal endophytes: first genome assemblies for Collariella, Neodidymelliopsis, Ascochyta clinopodiicola, Didymella pomorum, Didymosphaeria variabile, Neocosmospora piperis and Neocucurbitaria cava.</title>
        <authorList>
            <person name="Hill R."/>
        </authorList>
    </citation>
    <scope>NUCLEOTIDE SEQUENCE</scope>
    <source>
        <strain evidence="3">IMI 360193</strain>
    </source>
</reference>
<gene>
    <name evidence="3" type="ORF">N0V87_009148</name>
</gene>
<feature type="compositionally biased region" description="Acidic residues" evidence="1">
    <location>
        <begin position="72"/>
        <end position="92"/>
    </location>
</feature>
<name>A0A9W9BVG1_9PLEO</name>
<dbReference type="EMBL" id="JAPEUV010000149">
    <property type="protein sequence ID" value="KAJ4331460.1"/>
    <property type="molecule type" value="Genomic_DNA"/>
</dbReference>
<comment type="caution">
    <text evidence="3">The sequence shown here is derived from an EMBL/GenBank/DDBJ whole genome shotgun (WGS) entry which is preliminary data.</text>
</comment>
<feature type="region of interest" description="Disordered" evidence="1">
    <location>
        <begin position="71"/>
        <end position="94"/>
    </location>
</feature>
<feature type="region of interest" description="Disordered" evidence="1">
    <location>
        <begin position="390"/>
        <end position="446"/>
    </location>
</feature>
<keyword evidence="4" id="KW-1185">Reference proteome</keyword>
<dbReference type="Proteomes" id="UP001140562">
    <property type="component" value="Unassembled WGS sequence"/>
</dbReference>
<dbReference type="InterPro" id="IPR056043">
    <property type="entry name" value="DUF7626"/>
</dbReference>
<dbReference type="OrthoDB" id="5321209at2759"/>
<evidence type="ECO:0000259" key="2">
    <source>
        <dbReference type="Pfam" id="PF24625"/>
    </source>
</evidence>
<evidence type="ECO:0000313" key="4">
    <source>
        <dbReference type="Proteomes" id="UP001140562"/>
    </source>
</evidence>
<dbReference type="AlphaFoldDB" id="A0A9W9BVG1"/>
<organism evidence="3 4">
    <name type="scientific">Didymella glomerata</name>
    <dbReference type="NCBI Taxonomy" id="749621"/>
    <lineage>
        <taxon>Eukaryota</taxon>
        <taxon>Fungi</taxon>
        <taxon>Dikarya</taxon>
        <taxon>Ascomycota</taxon>
        <taxon>Pezizomycotina</taxon>
        <taxon>Dothideomycetes</taxon>
        <taxon>Pleosporomycetidae</taxon>
        <taxon>Pleosporales</taxon>
        <taxon>Pleosporineae</taxon>
        <taxon>Didymellaceae</taxon>
        <taxon>Didymella</taxon>
    </lineage>
</organism>
<feature type="domain" description="DUF7626" evidence="2">
    <location>
        <begin position="172"/>
        <end position="225"/>
    </location>
</feature>
<accession>A0A9W9BVG1</accession>
<feature type="compositionally biased region" description="Low complexity" evidence="1">
    <location>
        <begin position="423"/>
        <end position="433"/>
    </location>
</feature>
<feature type="compositionally biased region" description="Basic and acidic residues" evidence="1">
    <location>
        <begin position="310"/>
        <end position="334"/>
    </location>
</feature>
<protein>
    <recommendedName>
        <fullName evidence="2">DUF7626 domain-containing protein</fullName>
    </recommendedName>
</protein>
<dbReference type="Pfam" id="PF24625">
    <property type="entry name" value="DUF7626"/>
    <property type="match status" value="1"/>
</dbReference>
<evidence type="ECO:0000313" key="3">
    <source>
        <dbReference type="EMBL" id="KAJ4331460.1"/>
    </source>
</evidence>
<feature type="compositionally biased region" description="Basic and acidic residues" evidence="1">
    <location>
        <begin position="390"/>
        <end position="400"/>
    </location>
</feature>
<sequence>MADTGFTFDNAEPVDDMAFQDAMEMASDDGQDGDAQCSTLLTAHDVRGLFLTLEAFTNEFQDQDNALRLDDSDNEQFEVAEDDDDETGDYEDTTVGKKRKRVRIEVPEIDLNHSKVTNARIKTEGGESFLLDDETNMLGHHKSSRVFGTFGRRGREKGECLPAYHKRVSATLDSDDELMLDMREKGYSDRQIAEKLAKDGRVRYDQKSISTRIMRIRLAQAENFDFLLQEGYKEWECEDDQHLVEAYALADIEISYEIERIRAWRFRKVSEYMRRLDKDSNFSANACRVRYGQLTSGTARIPCEEDDDPETRREEREVFRLSREAEREKKAAEKETREALEKRVKDEVKIKNAQKAEEIANRRAAKEQEKANRALQRAAQAQLRMQKAAENQKAKTERNAQIKKAAVSPKKRGKRAKTDADAEATTKATTLKPKTSKAARLKEESESVDPRSYLNITDLTNLCANRGLPSDRTKKELVASLVDADMEWNHDQLKKMCKAKGLNASGTKTVMRYQLALKAAQSCPSFEAGMRGGGRGQR</sequence>
<proteinExistence type="predicted"/>